<dbReference type="InterPro" id="IPR037171">
    <property type="entry name" value="NagB/RpiA_transferase-like"/>
</dbReference>
<dbReference type="InterPro" id="IPR024185">
    <property type="entry name" value="FTHF_cligase-like_sf"/>
</dbReference>
<dbReference type="Gene3D" id="3.40.50.10420">
    <property type="entry name" value="NagB/RpiA/CoA transferase-like"/>
    <property type="match status" value="1"/>
</dbReference>
<dbReference type="EMBL" id="CP049056">
    <property type="protein sequence ID" value="QIE54924.1"/>
    <property type="molecule type" value="Genomic_DNA"/>
</dbReference>
<dbReference type="PANTHER" id="PTHR23407">
    <property type="entry name" value="ATPASE INHIBITOR/5-FORMYLTETRAHYDROFOLATE CYCLO-LIGASE"/>
    <property type="match status" value="1"/>
</dbReference>
<dbReference type="GO" id="GO:0009396">
    <property type="term" value="P:folic acid-containing compound biosynthetic process"/>
    <property type="evidence" value="ECO:0007669"/>
    <property type="project" value="TreeGrafter"/>
</dbReference>
<dbReference type="GO" id="GO:0030272">
    <property type="term" value="F:5-formyltetrahydrofolate cyclo-ligase activity"/>
    <property type="evidence" value="ECO:0007669"/>
    <property type="project" value="UniProtKB-EC"/>
</dbReference>
<proteinExistence type="inferred from homology"/>
<protein>
    <recommendedName>
        <fullName evidence="4">5-formyltetrahydrofolate cyclo-ligase</fullName>
        <ecNumber evidence="4">6.3.3.2</ecNumber>
    </recommendedName>
</protein>
<dbReference type="PANTHER" id="PTHR23407:SF1">
    <property type="entry name" value="5-FORMYLTETRAHYDROFOLATE CYCLO-LIGASE"/>
    <property type="match status" value="1"/>
</dbReference>
<evidence type="ECO:0000256" key="3">
    <source>
        <dbReference type="ARBA" id="ARBA00022840"/>
    </source>
</evidence>
<evidence type="ECO:0000313" key="6">
    <source>
        <dbReference type="EMBL" id="QIE54924.1"/>
    </source>
</evidence>
<comment type="cofactor">
    <cofactor evidence="4">
        <name>Mg(2+)</name>
        <dbReference type="ChEBI" id="CHEBI:18420"/>
    </cofactor>
</comment>
<evidence type="ECO:0000256" key="5">
    <source>
        <dbReference type="SAM" id="MobiDB-lite"/>
    </source>
</evidence>
<dbReference type="KEGG" id="hdh:G5B40_05350"/>
<dbReference type="InterPro" id="IPR002698">
    <property type="entry name" value="FTHF_cligase"/>
</dbReference>
<keyword evidence="7" id="KW-1185">Reference proteome</keyword>
<dbReference type="EC" id="6.3.3.2" evidence="4"/>
<evidence type="ECO:0000256" key="4">
    <source>
        <dbReference type="RuleBase" id="RU361279"/>
    </source>
</evidence>
<keyword evidence="3 4" id="KW-0067">ATP-binding</keyword>
<keyword evidence="2 4" id="KW-0547">Nucleotide-binding</keyword>
<keyword evidence="4" id="KW-0460">Magnesium</keyword>
<dbReference type="GO" id="GO:0046872">
    <property type="term" value="F:metal ion binding"/>
    <property type="evidence" value="ECO:0007669"/>
    <property type="project" value="UniProtKB-KW"/>
</dbReference>
<keyword evidence="4" id="KW-0479">Metal-binding</keyword>
<dbReference type="AlphaFoldDB" id="A0A7L5BYF8"/>
<accession>A0A7L5BYF8</accession>
<dbReference type="RefSeq" id="WP_165095974.1">
    <property type="nucleotide sequence ID" value="NZ_CP049056.1"/>
</dbReference>
<dbReference type="SUPFAM" id="SSF100950">
    <property type="entry name" value="NagB/RpiA/CoA transferase-like"/>
    <property type="match status" value="1"/>
</dbReference>
<evidence type="ECO:0000313" key="7">
    <source>
        <dbReference type="Proteomes" id="UP000503336"/>
    </source>
</evidence>
<evidence type="ECO:0000256" key="1">
    <source>
        <dbReference type="ARBA" id="ARBA00010638"/>
    </source>
</evidence>
<dbReference type="GO" id="GO:0035999">
    <property type="term" value="P:tetrahydrofolate interconversion"/>
    <property type="evidence" value="ECO:0007669"/>
    <property type="project" value="TreeGrafter"/>
</dbReference>
<feature type="region of interest" description="Disordered" evidence="5">
    <location>
        <begin position="1"/>
        <end position="29"/>
    </location>
</feature>
<name>A0A7L5BYF8_9RHOB</name>
<dbReference type="NCBIfam" id="TIGR02727">
    <property type="entry name" value="MTHFS_bact"/>
    <property type="match status" value="1"/>
</dbReference>
<dbReference type="GO" id="GO:0005524">
    <property type="term" value="F:ATP binding"/>
    <property type="evidence" value="ECO:0007669"/>
    <property type="project" value="UniProtKB-KW"/>
</dbReference>
<reference evidence="6 7" key="1">
    <citation type="submission" date="2020-02" db="EMBL/GenBank/DDBJ databases">
        <title>complete genome sequence of Rhodobacteraceae bacterium.</title>
        <authorList>
            <person name="Park J."/>
            <person name="Kim Y.-S."/>
            <person name="Kim K.-H."/>
        </authorList>
    </citation>
    <scope>NUCLEOTIDE SEQUENCE [LARGE SCALE GENOMIC DNA]</scope>
    <source>
        <strain evidence="6 7">RR4-56</strain>
    </source>
</reference>
<dbReference type="Proteomes" id="UP000503336">
    <property type="component" value="Chromosome"/>
</dbReference>
<dbReference type="Pfam" id="PF01812">
    <property type="entry name" value="5-FTHF_cyc-lig"/>
    <property type="match status" value="1"/>
</dbReference>
<comment type="catalytic activity">
    <reaction evidence="4">
        <text>(6S)-5-formyl-5,6,7,8-tetrahydrofolate + ATP = (6R)-5,10-methenyltetrahydrofolate + ADP + phosphate</text>
        <dbReference type="Rhea" id="RHEA:10488"/>
        <dbReference type="ChEBI" id="CHEBI:30616"/>
        <dbReference type="ChEBI" id="CHEBI:43474"/>
        <dbReference type="ChEBI" id="CHEBI:57455"/>
        <dbReference type="ChEBI" id="CHEBI:57457"/>
        <dbReference type="ChEBI" id="CHEBI:456216"/>
        <dbReference type="EC" id="6.3.3.2"/>
    </reaction>
</comment>
<gene>
    <name evidence="6" type="ORF">G5B40_05350</name>
</gene>
<comment type="similarity">
    <text evidence="1 4">Belongs to the 5-formyltetrahydrofolate cyclo-ligase family.</text>
</comment>
<keyword evidence="6" id="KW-0436">Ligase</keyword>
<evidence type="ECO:0000256" key="2">
    <source>
        <dbReference type="ARBA" id="ARBA00022741"/>
    </source>
</evidence>
<organism evidence="6 7">
    <name type="scientific">Pikeienuella piscinae</name>
    <dbReference type="NCBI Taxonomy" id="2748098"/>
    <lineage>
        <taxon>Bacteria</taxon>
        <taxon>Pseudomonadati</taxon>
        <taxon>Pseudomonadota</taxon>
        <taxon>Alphaproteobacteria</taxon>
        <taxon>Rhodobacterales</taxon>
        <taxon>Paracoccaceae</taxon>
        <taxon>Pikeienuella</taxon>
    </lineage>
</organism>
<sequence length="224" mass="24364">MALPTDDGEGSRNSPASPPCSASEADPTYMGLDATSARAGVMRWRKGERAKLIDYRLAIPAETRAGHSRQIAASLNERVGDPAGHVFGFYWPFRGEPDLRQWMETLIERGGVCTLPVVIEKGAPLVFRPWRPGCAMTRGVWNIPIPAEGPEVTPDIVISPVVGFDPGRYRLGYGGGFYDRTLAGMAEKPRVFGVGYSGQALATIHPQPHDIPMDEIITETGRAF</sequence>